<dbReference type="OrthoDB" id="9846042at2"/>
<name>A0A5C6CWV4_9BACT</name>
<dbReference type="Proteomes" id="UP000318437">
    <property type="component" value="Unassembled WGS sequence"/>
</dbReference>
<dbReference type="RefSeq" id="WP_146449438.1">
    <property type="nucleotide sequence ID" value="NZ_SJPS01000002.1"/>
</dbReference>
<evidence type="ECO:0000313" key="2">
    <source>
        <dbReference type="EMBL" id="TWU28214.1"/>
    </source>
</evidence>
<reference evidence="2 3" key="1">
    <citation type="submission" date="2019-02" db="EMBL/GenBank/DDBJ databases">
        <title>Deep-cultivation of Planctomycetes and their phenomic and genomic characterization uncovers novel biology.</title>
        <authorList>
            <person name="Wiegand S."/>
            <person name="Jogler M."/>
            <person name="Boedeker C."/>
            <person name="Pinto D."/>
            <person name="Vollmers J."/>
            <person name="Rivas-Marin E."/>
            <person name="Kohn T."/>
            <person name="Peeters S.H."/>
            <person name="Heuer A."/>
            <person name="Rast P."/>
            <person name="Oberbeckmann S."/>
            <person name="Bunk B."/>
            <person name="Jeske O."/>
            <person name="Meyerdierks A."/>
            <person name="Storesund J.E."/>
            <person name="Kallscheuer N."/>
            <person name="Luecker S."/>
            <person name="Lage O.M."/>
            <person name="Pohl T."/>
            <person name="Merkel B.J."/>
            <person name="Hornburger P."/>
            <person name="Mueller R.-W."/>
            <person name="Bruemmer F."/>
            <person name="Labrenz M."/>
            <person name="Spormann A.M."/>
            <person name="Op Den Camp H."/>
            <person name="Overmann J."/>
            <person name="Amann R."/>
            <person name="Jetten M.S.M."/>
            <person name="Mascher T."/>
            <person name="Medema M.H."/>
            <person name="Devos D.P."/>
            <person name="Kaster A.-K."/>
            <person name="Ovreas L."/>
            <person name="Rohde M."/>
            <person name="Galperin M.Y."/>
            <person name="Jogler C."/>
        </authorList>
    </citation>
    <scope>NUCLEOTIDE SEQUENCE [LARGE SCALE GENOMIC DNA]</scope>
    <source>
        <strain evidence="2 3">Pla144</strain>
    </source>
</reference>
<proteinExistence type="predicted"/>
<dbReference type="PROSITE" id="PS51257">
    <property type="entry name" value="PROKAR_LIPOPROTEIN"/>
    <property type="match status" value="1"/>
</dbReference>
<comment type="caution">
    <text evidence="2">The sequence shown here is derived from an EMBL/GenBank/DDBJ whole genome shotgun (WGS) entry which is preliminary data.</text>
</comment>
<accession>A0A5C6CWV4</accession>
<evidence type="ECO:0000313" key="3">
    <source>
        <dbReference type="Proteomes" id="UP000318437"/>
    </source>
</evidence>
<evidence type="ECO:0000256" key="1">
    <source>
        <dbReference type="SAM" id="MobiDB-lite"/>
    </source>
</evidence>
<feature type="region of interest" description="Disordered" evidence="1">
    <location>
        <begin position="68"/>
        <end position="121"/>
    </location>
</feature>
<dbReference type="EMBL" id="SJPS01000002">
    <property type="protein sequence ID" value="TWU28214.1"/>
    <property type="molecule type" value="Genomic_DNA"/>
</dbReference>
<organism evidence="2 3">
    <name type="scientific">Bythopirellula polymerisocia</name>
    <dbReference type="NCBI Taxonomy" id="2528003"/>
    <lineage>
        <taxon>Bacteria</taxon>
        <taxon>Pseudomonadati</taxon>
        <taxon>Planctomycetota</taxon>
        <taxon>Planctomycetia</taxon>
        <taxon>Pirellulales</taxon>
        <taxon>Lacipirellulaceae</taxon>
        <taxon>Bythopirellula</taxon>
    </lineage>
</organism>
<protein>
    <submittedName>
        <fullName evidence="2">Uncharacterized protein</fullName>
    </submittedName>
</protein>
<sequence>MKYLPSDLIGLILAGSVAACFASPFLYGQGSPPGNDPLAMWRETSPGLSSNAALAFYRLRSSSTAPSVLNPRLQPGAKNQQSTGYYPSATRGRGQQGIASSSTGRPGYGLTPTRYATGKPFEGIRPAPTAFERYWPLLLEGRQDPHTGVIIWSLP</sequence>
<keyword evidence="3" id="KW-1185">Reference proteome</keyword>
<gene>
    <name evidence="2" type="ORF">Pla144_15010</name>
</gene>
<dbReference type="AlphaFoldDB" id="A0A5C6CWV4"/>